<reference evidence="4 5" key="1">
    <citation type="submission" date="2019-08" db="EMBL/GenBank/DDBJ databases">
        <authorList>
            <person name="Dhanesh K."/>
            <person name="Kumar G."/>
            <person name="Sasikala C."/>
            <person name="Venkata Ramana C."/>
        </authorList>
    </citation>
    <scope>NUCLEOTIDE SEQUENCE [LARGE SCALE GENOMIC DNA]</scope>
    <source>
        <strain evidence="4 5">JC645</strain>
    </source>
</reference>
<keyword evidence="5" id="KW-1185">Reference proteome</keyword>
<dbReference type="CDD" id="cd03809">
    <property type="entry name" value="GT4_MtfB-like"/>
    <property type="match status" value="1"/>
</dbReference>
<dbReference type="GO" id="GO:0009103">
    <property type="term" value="P:lipopolysaccharide biosynthetic process"/>
    <property type="evidence" value="ECO:0007669"/>
    <property type="project" value="TreeGrafter"/>
</dbReference>
<dbReference type="SUPFAM" id="SSF53756">
    <property type="entry name" value="UDP-Glycosyltransferase/glycogen phosphorylase"/>
    <property type="match status" value="1"/>
</dbReference>
<organism evidence="4 5">
    <name type="scientific">Roseiconus nitratireducens</name>
    <dbReference type="NCBI Taxonomy" id="2605748"/>
    <lineage>
        <taxon>Bacteria</taxon>
        <taxon>Pseudomonadati</taxon>
        <taxon>Planctomycetota</taxon>
        <taxon>Planctomycetia</taxon>
        <taxon>Pirellulales</taxon>
        <taxon>Pirellulaceae</taxon>
        <taxon>Roseiconus</taxon>
    </lineage>
</organism>
<dbReference type="AlphaFoldDB" id="A0A5M6DF52"/>
<dbReference type="PANTHER" id="PTHR46401:SF2">
    <property type="entry name" value="GLYCOSYLTRANSFERASE WBBK-RELATED"/>
    <property type="match status" value="1"/>
</dbReference>
<dbReference type="InterPro" id="IPR028098">
    <property type="entry name" value="Glyco_trans_4-like_N"/>
</dbReference>
<dbReference type="Pfam" id="PF00534">
    <property type="entry name" value="Glycos_transf_1"/>
    <property type="match status" value="1"/>
</dbReference>
<dbReference type="GO" id="GO:0016757">
    <property type="term" value="F:glycosyltransferase activity"/>
    <property type="evidence" value="ECO:0007669"/>
    <property type="project" value="InterPro"/>
</dbReference>
<evidence type="ECO:0000259" key="3">
    <source>
        <dbReference type="Pfam" id="PF13439"/>
    </source>
</evidence>
<evidence type="ECO:0000313" key="4">
    <source>
        <dbReference type="EMBL" id="KAA5543825.1"/>
    </source>
</evidence>
<dbReference type="PANTHER" id="PTHR46401">
    <property type="entry name" value="GLYCOSYLTRANSFERASE WBBK-RELATED"/>
    <property type="match status" value="1"/>
</dbReference>
<comment type="caution">
    <text evidence="4">The sequence shown here is derived from an EMBL/GenBank/DDBJ whole genome shotgun (WGS) entry which is preliminary data.</text>
</comment>
<evidence type="ECO:0000313" key="5">
    <source>
        <dbReference type="Proteomes" id="UP000324479"/>
    </source>
</evidence>
<feature type="domain" description="Glycosyl transferase family 1" evidence="2">
    <location>
        <begin position="225"/>
        <end position="375"/>
    </location>
</feature>
<keyword evidence="1 4" id="KW-0808">Transferase</keyword>
<proteinExistence type="predicted"/>
<dbReference type="Gene3D" id="3.40.50.2000">
    <property type="entry name" value="Glycogen Phosphorylase B"/>
    <property type="match status" value="2"/>
</dbReference>
<evidence type="ECO:0000256" key="1">
    <source>
        <dbReference type="ARBA" id="ARBA00022679"/>
    </source>
</evidence>
<gene>
    <name evidence="4" type="ORF">FYK55_11690</name>
</gene>
<dbReference type="Pfam" id="PF13439">
    <property type="entry name" value="Glyco_transf_4"/>
    <property type="match status" value="1"/>
</dbReference>
<feature type="domain" description="Glycosyltransferase subfamily 4-like N-terminal" evidence="3">
    <location>
        <begin position="82"/>
        <end position="208"/>
    </location>
</feature>
<name>A0A5M6DF52_9BACT</name>
<dbReference type="InterPro" id="IPR001296">
    <property type="entry name" value="Glyco_trans_1"/>
</dbReference>
<protein>
    <submittedName>
        <fullName evidence="4">Glycosyltransferase family 4 protein</fullName>
    </submittedName>
</protein>
<sequence length="405" mass="44817">MRTIWCNVTAHALPPKGFWRQHVSPPAGEPAMLRIGLLDTTVRGAPGSMARYRDQLLTSLRESAPESVQATVEFLGCERESLSRTPPRLRMYRQHFHIWNAARRLDVSRYDVLHVLDGSFAYLVSALPACRIVVTVHDLIPRLQMDGNFPGAPAVGRAARWLIQRSLAGIRKADRVCAVSQSTAKDMRRYGCEPASDIDVVPMAIEPELFPQAGGSHPAKGSSTQKLFHLGNNGFYKNRVGAIEVFRRIDPRLQIELLMAGPEPDQTVRNVHTQSGVADRISFVVDPDQAKLSEMYREAGAFIFPSVYEGFGWPPLEAMCVGCPVVSSDAGSLPEVVGQAGIVTPAGDYDAMARACERLLTDQNYRQRYVAAGTERAKQFSRLRLAERMLQIYKETVEAASHDSA</sequence>
<dbReference type="EMBL" id="VWOX01000005">
    <property type="protein sequence ID" value="KAA5543825.1"/>
    <property type="molecule type" value="Genomic_DNA"/>
</dbReference>
<dbReference type="Proteomes" id="UP000324479">
    <property type="component" value="Unassembled WGS sequence"/>
</dbReference>
<evidence type="ECO:0000259" key="2">
    <source>
        <dbReference type="Pfam" id="PF00534"/>
    </source>
</evidence>
<accession>A0A5M6DF52</accession>